<gene>
    <name evidence="6" type="ORF">TAV2_LOCUS2958</name>
</gene>
<evidence type="ECO:0000313" key="6">
    <source>
        <dbReference type="EMBL" id="CAH2033982.1"/>
    </source>
</evidence>
<feature type="region of interest" description="Disordered" evidence="4">
    <location>
        <begin position="1"/>
        <end position="52"/>
    </location>
</feature>
<dbReference type="CDD" id="cd01459">
    <property type="entry name" value="vWA_copine_like"/>
    <property type="match status" value="1"/>
</dbReference>
<dbReference type="GO" id="GO:0016567">
    <property type="term" value="P:protein ubiquitination"/>
    <property type="evidence" value="ECO:0007669"/>
    <property type="project" value="TreeGrafter"/>
</dbReference>
<keyword evidence="3" id="KW-0479">Metal-binding</keyword>
<name>A0AAU9R5Q1_THLAR</name>
<proteinExistence type="predicted"/>
<dbReference type="Proteomes" id="UP000836841">
    <property type="component" value="Chromosome 1"/>
</dbReference>
<dbReference type="GO" id="GO:0005634">
    <property type="term" value="C:nucleus"/>
    <property type="evidence" value="ECO:0007669"/>
    <property type="project" value="TreeGrafter"/>
</dbReference>
<feature type="compositionally biased region" description="Low complexity" evidence="4">
    <location>
        <begin position="15"/>
        <end position="26"/>
    </location>
</feature>
<evidence type="ECO:0000256" key="4">
    <source>
        <dbReference type="SAM" id="MobiDB-lite"/>
    </source>
</evidence>
<reference evidence="6 7" key="1">
    <citation type="submission" date="2022-03" db="EMBL/GenBank/DDBJ databases">
        <authorList>
            <person name="Nunn A."/>
            <person name="Chopra R."/>
            <person name="Nunn A."/>
            <person name="Contreras Garrido A."/>
        </authorList>
    </citation>
    <scope>NUCLEOTIDE SEQUENCE [LARGE SCALE GENOMIC DNA]</scope>
</reference>
<keyword evidence="3" id="KW-0863">Zinc-finger</keyword>
<dbReference type="SMART" id="SM00184">
    <property type="entry name" value="RING"/>
    <property type="match status" value="1"/>
</dbReference>
<dbReference type="PANTHER" id="PTHR45751:SF26">
    <property type="entry name" value="RING-TYPE DOMAIN-CONTAINING PROTEIN"/>
    <property type="match status" value="1"/>
</dbReference>
<dbReference type="EMBL" id="OU466857">
    <property type="protein sequence ID" value="CAH2033982.1"/>
    <property type="molecule type" value="Genomic_DNA"/>
</dbReference>
<dbReference type="SUPFAM" id="SSF57850">
    <property type="entry name" value="RING/U-box"/>
    <property type="match status" value="1"/>
</dbReference>
<dbReference type="Pfam" id="PF13920">
    <property type="entry name" value="zf-C3HC4_3"/>
    <property type="match status" value="1"/>
</dbReference>
<dbReference type="AlphaFoldDB" id="A0AAU9R5Q1"/>
<evidence type="ECO:0000259" key="5">
    <source>
        <dbReference type="PROSITE" id="PS50089"/>
    </source>
</evidence>
<sequence>MGSSSSKRSSRRNSQRFSQSSSSSSQNPHQNYTPQHSSAPSRPLKNQGNKYSQIGDDYRSIYEVTAALSKAGLESSNLIVGIDVTKSNEWTGARSLNNKSLHYIGPNPNPYEQAISIIGKTLSSFDEDNLIPCYGFGDATTHDQDVFSFYPDDKFCNGFEDVLTRYREIVPQLCLAGPTSFAPIIERAMTIVEESGGQYHVLLIIADGQVTRSVDTQNGGLSSQERKTIDAIVRASRYPLSIVLVGVGDGPWDTMRQFDDNIPARAFDNFQFVNFTEIMWKNSDPGRKEAEFALSALMEIPSQYKATLELGLLGRRTGNCPNKIARPPPISGLNRSLANSSKTSSWSSSVASAPHLPSGSNESEVCPICMVNTKNMAFNCGHQTCHGCGQDIQTCPICRCSIGVRIKLY</sequence>
<dbReference type="GO" id="GO:0008270">
    <property type="term" value="F:zinc ion binding"/>
    <property type="evidence" value="ECO:0007669"/>
    <property type="project" value="UniProtKB-KW"/>
</dbReference>
<dbReference type="Pfam" id="PF07002">
    <property type="entry name" value="Copine"/>
    <property type="match status" value="1"/>
</dbReference>
<keyword evidence="7" id="KW-1185">Reference proteome</keyword>
<dbReference type="PROSITE" id="PS50089">
    <property type="entry name" value="ZF_RING_2"/>
    <property type="match status" value="1"/>
</dbReference>
<dbReference type="InterPro" id="IPR052079">
    <property type="entry name" value="E3_ligase/Copine_domain"/>
</dbReference>
<evidence type="ECO:0000313" key="7">
    <source>
        <dbReference type="Proteomes" id="UP000836841"/>
    </source>
</evidence>
<comment type="catalytic activity">
    <reaction evidence="1">
        <text>S-ubiquitinyl-[E2 ubiquitin-conjugating enzyme]-L-cysteine + [acceptor protein]-L-lysine = [E2 ubiquitin-conjugating enzyme]-L-cysteine + N(6)-ubiquitinyl-[acceptor protein]-L-lysine.</text>
        <dbReference type="EC" id="2.3.2.27"/>
    </reaction>
</comment>
<dbReference type="InterPro" id="IPR013083">
    <property type="entry name" value="Znf_RING/FYVE/PHD"/>
</dbReference>
<feature type="domain" description="RING-type" evidence="5">
    <location>
        <begin position="366"/>
        <end position="399"/>
    </location>
</feature>
<organism evidence="6 7">
    <name type="scientific">Thlaspi arvense</name>
    <name type="common">Field penny-cress</name>
    <dbReference type="NCBI Taxonomy" id="13288"/>
    <lineage>
        <taxon>Eukaryota</taxon>
        <taxon>Viridiplantae</taxon>
        <taxon>Streptophyta</taxon>
        <taxon>Embryophyta</taxon>
        <taxon>Tracheophyta</taxon>
        <taxon>Spermatophyta</taxon>
        <taxon>Magnoliopsida</taxon>
        <taxon>eudicotyledons</taxon>
        <taxon>Gunneridae</taxon>
        <taxon>Pentapetalae</taxon>
        <taxon>rosids</taxon>
        <taxon>malvids</taxon>
        <taxon>Brassicales</taxon>
        <taxon>Brassicaceae</taxon>
        <taxon>Thlaspideae</taxon>
        <taxon>Thlaspi</taxon>
    </lineage>
</organism>
<dbReference type="PANTHER" id="PTHR45751">
    <property type="entry name" value="COPINE FAMILY PROTEIN 1"/>
    <property type="match status" value="1"/>
</dbReference>
<evidence type="ECO:0000256" key="3">
    <source>
        <dbReference type="PROSITE-ProRule" id="PRU00175"/>
    </source>
</evidence>
<dbReference type="SMART" id="SM00327">
    <property type="entry name" value="VWA"/>
    <property type="match status" value="1"/>
</dbReference>
<accession>A0AAU9R5Q1</accession>
<dbReference type="InterPro" id="IPR036465">
    <property type="entry name" value="vWFA_dom_sf"/>
</dbReference>
<protein>
    <recommendedName>
        <fullName evidence="2">RING-type E3 ubiquitin transferase</fullName>
        <ecNumber evidence="2">2.3.2.27</ecNumber>
    </recommendedName>
</protein>
<dbReference type="Gene3D" id="3.30.40.10">
    <property type="entry name" value="Zinc/RING finger domain, C3HC4 (zinc finger)"/>
    <property type="match status" value="1"/>
</dbReference>
<dbReference type="InterPro" id="IPR002035">
    <property type="entry name" value="VWF_A"/>
</dbReference>
<dbReference type="InterPro" id="IPR010734">
    <property type="entry name" value="Copine_C"/>
</dbReference>
<evidence type="ECO:0000256" key="2">
    <source>
        <dbReference type="ARBA" id="ARBA00012483"/>
    </source>
</evidence>
<dbReference type="GO" id="GO:0061630">
    <property type="term" value="F:ubiquitin protein ligase activity"/>
    <property type="evidence" value="ECO:0007669"/>
    <property type="project" value="UniProtKB-EC"/>
</dbReference>
<feature type="compositionally biased region" description="Polar residues" evidence="4">
    <location>
        <begin position="27"/>
        <end position="52"/>
    </location>
</feature>
<dbReference type="InterPro" id="IPR001841">
    <property type="entry name" value="Znf_RING"/>
</dbReference>
<dbReference type="SUPFAM" id="SSF53300">
    <property type="entry name" value="vWA-like"/>
    <property type="match status" value="1"/>
</dbReference>
<dbReference type="EC" id="2.3.2.27" evidence="2"/>
<keyword evidence="3" id="KW-0862">Zinc</keyword>
<evidence type="ECO:0000256" key="1">
    <source>
        <dbReference type="ARBA" id="ARBA00000900"/>
    </source>
</evidence>